<reference evidence="2 3" key="1">
    <citation type="submission" date="2020-06" db="EMBL/GenBank/DDBJ databases">
        <title>Taxonomy, biology and ecology of Rhodococcus bacteria occurring in California pistachio and other woody hosts as revealed by genome sequence analyses.</title>
        <authorList>
            <person name="Gai Y."/>
            <person name="Riely B."/>
        </authorList>
    </citation>
    <scope>NUCLEOTIDE SEQUENCE [LARGE SCALE GENOMIC DNA]</scope>
    <source>
        <strain evidence="2 3">BP-284</strain>
    </source>
</reference>
<sequence>MNAQAWVTLVVGVLAVVGVAMTVRQRTVADRRAQAWQRIAWCLDHTVGDKPVEVELGWDIYGTVTESPLVTNTEKGLLKVIAERAALALADGVETEDTRIENDREGSLDDNS</sequence>
<dbReference type="EMBL" id="JABUKG010000021">
    <property type="protein sequence ID" value="MBY6322498.1"/>
    <property type="molecule type" value="Genomic_DNA"/>
</dbReference>
<comment type="caution">
    <text evidence="2">The sequence shown here is derived from an EMBL/GenBank/DDBJ whole genome shotgun (WGS) entry which is preliminary data.</text>
</comment>
<dbReference type="RefSeq" id="WP_068102672.1">
    <property type="nucleotide sequence ID" value="NZ_JABUKF010000021.1"/>
</dbReference>
<proteinExistence type="predicted"/>
<evidence type="ECO:0000313" key="3">
    <source>
        <dbReference type="Proteomes" id="UP001520140"/>
    </source>
</evidence>
<feature type="transmembrane region" description="Helical" evidence="1">
    <location>
        <begin position="6"/>
        <end position="23"/>
    </location>
</feature>
<accession>A0ABS7NWT5</accession>
<dbReference type="Proteomes" id="UP001520140">
    <property type="component" value="Unassembled WGS sequence"/>
</dbReference>
<gene>
    <name evidence="2" type="ORF">HQ605_16860</name>
</gene>
<evidence type="ECO:0000313" key="2">
    <source>
        <dbReference type="EMBL" id="MBY6322498.1"/>
    </source>
</evidence>
<keyword evidence="1" id="KW-1133">Transmembrane helix</keyword>
<organism evidence="2 3">
    <name type="scientific">Rhodococcoides kroppenstedtii</name>
    <dbReference type="NCBI Taxonomy" id="293050"/>
    <lineage>
        <taxon>Bacteria</taxon>
        <taxon>Bacillati</taxon>
        <taxon>Actinomycetota</taxon>
        <taxon>Actinomycetes</taxon>
        <taxon>Mycobacteriales</taxon>
        <taxon>Nocardiaceae</taxon>
        <taxon>Rhodococcoides</taxon>
    </lineage>
</organism>
<protein>
    <submittedName>
        <fullName evidence="2">Uncharacterized protein</fullName>
    </submittedName>
</protein>
<keyword evidence="3" id="KW-1185">Reference proteome</keyword>
<keyword evidence="1" id="KW-0472">Membrane</keyword>
<keyword evidence="1" id="KW-0812">Transmembrane</keyword>
<evidence type="ECO:0000256" key="1">
    <source>
        <dbReference type="SAM" id="Phobius"/>
    </source>
</evidence>
<name>A0ABS7NWT5_9NOCA</name>